<keyword evidence="1" id="KW-0175">Coiled coil</keyword>
<dbReference type="eggNOG" id="COG3255">
    <property type="taxonomic scope" value="Bacteria"/>
</dbReference>
<dbReference type="InterPro" id="IPR036527">
    <property type="entry name" value="SCP2_sterol-bd_dom_sf"/>
</dbReference>
<evidence type="ECO:0000259" key="2">
    <source>
        <dbReference type="Pfam" id="PF02036"/>
    </source>
</evidence>
<proteinExistence type="predicted"/>
<dbReference type="InterPro" id="IPR003033">
    <property type="entry name" value="SCP2_sterol-bd_dom"/>
</dbReference>
<name>N2AUW4_9FIRM</name>
<dbReference type="EMBL" id="AQFT01000041">
    <property type="protein sequence ID" value="EMZ33052.1"/>
    <property type="molecule type" value="Genomic_DNA"/>
</dbReference>
<dbReference type="AlphaFoldDB" id="N2AUW4"/>
<reference evidence="3 4" key="1">
    <citation type="journal article" date="2014" name="Genome Announc.">
        <title>Draft genome sequences of the altered schaedler flora, a defined bacterial community from gnotobiotic mice.</title>
        <authorList>
            <person name="Wannemuehler M.J."/>
            <person name="Overstreet A.M."/>
            <person name="Ward D.V."/>
            <person name="Phillips G.J."/>
        </authorList>
    </citation>
    <scope>NUCLEOTIDE SEQUENCE [LARGE SCALE GENOMIC DNA]</scope>
    <source>
        <strain evidence="3 4">ASF492</strain>
    </source>
</reference>
<dbReference type="OrthoDB" id="1763575at2"/>
<dbReference type="Proteomes" id="UP000012589">
    <property type="component" value="Unassembled WGS sequence"/>
</dbReference>
<feature type="domain" description="SCP2" evidence="2">
    <location>
        <begin position="251"/>
        <end position="331"/>
    </location>
</feature>
<dbReference type="Pfam" id="PF02036">
    <property type="entry name" value="SCP2"/>
    <property type="match status" value="1"/>
</dbReference>
<dbReference type="SUPFAM" id="SSF55718">
    <property type="entry name" value="SCP-like"/>
    <property type="match status" value="1"/>
</dbReference>
<feature type="coiled-coil region" evidence="1">
    <location>
        <begin position="204"/>
        <end position="231"/>
    </location>
</feature>
<dbReference type="Gene3D" id="3.30.1050.10">
    <property type="entry name" value="SCP2 sterol-binding domain"/>
    <property type="match status" value="1"/>
</dbReference>
<evidence type="ECO:0000256" key="1">
    <source>
        <dbReference type="SAM" id="Coils"/>
    </source>
</evidence>
<comment type="caution">
    <text evidence="3">The sequence shown here is derived from an EMBL/GenBank/DDBJ whole genome shotgun (WGS) entry which is preliminary data.</text>
</comment>
<dbReference type="SUPFAM" id="SSF52218">
    <property type="entry name" value="Flavoproteins"/>
    <property type="match status" value="1"/>
</dbReference>
<protein>
    <recommendedName>
        <fullName evidence="2">SCP2 domain-containing protein</fullName>
    </recommendedName>
</protein>
<dbReference type="STRING" id="1235802.C823_01470"/>
<dbReference type="Gene3D" id="3.40.50.360">
    <property type="match status" value="1"/>
</dbReference>
<accession>N2AUW4</accession>
<keyword evidence="4" id="KW-1185">Reference proteome</keyword>
<dbReference type="HOGENOM" id="CLU_839080_0_0_9"/>
<dbReference type="InterPro" id="IPR029039">
    <property type="entry name" value="Flavoprotein-like_sf"/>
</dbReference>
<dbReference type="eggNOG" id="COG0655">
    <property type="taxonomic scope" value="Bacteria"/>
</dbReference>
<sequence length="334" mass="37974">MKVNIYYGGRGVLDDPSLYVINKMQQVLEELRVTVERFNIYEQKNSIATLPQTIKEADGIILATTVEWLGIGGYMQQFLDACWLYGDKEKISQTYMQPVVMSTAYGEREGELTLANAWEMLGGLPCAGLCGYVADLLTFEMNQDYSVIIEKKAENLYRTITQKMKSLPNSNQAVTKTVLRTQDLGLTPQESEQLSKYVSDDTYVKKQKEDIEELANKFKGLLDNKDKIEEDEPSMPYIEDLEAHFKPQADFKAKYLFIIDGKRKPLTIEVVDDQLSCSYGKQDGVDVYAKMTTDVLERIIAGKMTFQRAFMTGELTAKGNFKTLRMLDDIFSFG</sequence>
<gene>
    <name evidence="3" type="ORF">C823_01470</name>
</gene>
<evidence type="ECO:0000313" key="4">
    <source>
        <dbReference type="Proteomes" id="UP000012589"/>
    </source>
</evidence>
<dbReference type="PATRIC" id="fig|1235802.3.peg.1565"/>
<evidence type="ECO:0000313" key="3">
    <source>
        <dbReference type="EMBL" id="EMZ33052.1"/>
    </source>
</evidence>
<organism evidence="3 4">
    <name type="scientific">Eubacterium plexicaudatum ASF492</name>
    <dbReference type="NCBI Taxonomy" id="1235802"/>
    <lineage>
        <taxon>Bacteria</taxon>
        <taxon>Bacillati</taxon>
        <taxon>Bacillota</taxon>
        <taxon>Clostridia</taxon>
        <taxon>Eubacteriales</taxon>
        <taxon>Eubacteriaceae</taxon>
        <taxon>Eubacterium</taxon>
    </lineage>
</organism>